<evidence type="ECO:0000313" key="4">
    <source>
        <dbReference type="Proteomes" id="UP000187735"/>
    </source>
</evidence>
<dbReference type="Proteomes" id="UP000187735">
    <property type="component" value="Chromosome"/>
</dbReference>
<dbReference type="NCBIfam" id="TIGR04294">
    <property type="entry name" value="pre_pil_HX9DG"/>
    <property type="match status" value="1"/>
</dbReference>
<dbReference type="STRING" id="1891926.Fuma_03312"/>
<protein>
    <submittedName>
        <fullName evidence="3">PilD-dependent protein PddA</fullName>
    </submittedName>
</protein>
<evidence type="ECO:0000259" key="2">
    <source>
        <dbReference type="Pfam" id="PF07596"/>
    </source>
</evidence>
<feature type="domain" description="DUF1559" evidence="2">
    <location>
        <begin position="103"/>
        <end position="367"/>
    </location>
</feature>
<reference evidence="3 4" key="1">
    <citation type="journal article" date="2016" name="Front. Microbiol.">
        <title>Fuerstia marisgermanicae gen. nov., sp. nov., an Unusual Member of the Phylum Planctomycetes from the German Wadden Sea.</title>
        <authorList>
            <person name="Kohn T."/>
            <person name="Heuer A."/>
            <person name="Jogler M."/>
            <person name="Vollmers J."/>
            <person name="Boedeker C."/>
            <person name="Bunk B."/>
            <person name="Rast P."/>
            <person name="Borchert D."/>
            <person name="Glockner I."/>
            <person name="Freese H.M."/>
            <person name="Klenk H.P."/>
            <person name="Overmann J."/>
            <person name="Kaster A.K."/>
            <person name="Rohde M."/>
            <person name="Wiegand S."/>
            <person name="Jogler C."/>
        </authorList>
    </citation>
    <scope>NUCLEOTIDE SEQUENCE [LARGE SCALE GENOMIC DNA]</scope>
    <source>
        <strain evidence="3 4">NH11</strain>
    </source>
</reference>
<feature type="transmembrane region" description="Helical" evidence="1">
    <location>
        <begin position="79"/>
        <end position="102"/>
    </location>
</feature>
<dbReference type="SUPFAM" id="SSF54523">
    <property type="entry name" value="Pili subunits"/>
    <property type="match status" value="1"/>
</dbReference>
<dbReference type="PANTHER" id="PTHR30093:SF2">
    <property type="entry name" value="TYPE II SECRETION SYSTEM PROTEIN H"/>
    <property type="match status" value="1"/>
</dbReference>
<dbReference type="InterPro" id="IPR027558">
    <property type="entry name" value="Pre_pil_HX9DG_C"/>
</dbReference>
<dbReference type="InterPro" id="IPR045584">
    <property type="entry name" value="Pilin-like"/>
</dbReference>
<dbReference type="NCBIfam" id="TIGR02532">
    <property type="entry name" value="IV_pilin_GFxxxE"/>
    <property type="match status" value="1"/>
</dbReference>
<dbReference type="EMBL" id="CP017641">
    <property type="protein sequence ID" value="APZ93694.1"/>
    <property type="molecule type" value="Genomic_DNA"/>
</dbReference>
<dbReference type="Pfam" id="PF07596">
    <property type="entry name" value="SBP_bac_10"/>
    <property type="match status" value="1"/>
</dbReference>
<evidence type="ECO:0000256" key="1">
    <source>
        <dbReference type="SAM" id="Phobius"/>
    </source>
</evidence>
<dbReference type="OrthoDB" id="255848at2"/>
<keyword evidence="4" id="KW-1185">Reference proteome</keyword>
<name>A0A1P8WI09_9PLAN</name>
<dbReference type="RefSeq" id="WP_083732105.1">
    <property type="nucleotide sequence ID" value="NZ_CP017641.1"/>
</dbReference>
<dbReference type="InterPro" id="IPR011453">
    <property type="entry name" value="DUF1559"/>
</dbReference>
<accession>A0A1P8WI09</accession>
<keyword evidence="1" id="KW-1133">Transmembrane helix</keyword>
<dbReference type="AlphaFoldDB" id="A0A1P8WI09"/>
<dbReference type="PANTHER" id="PTHR30093">
    <property type="entry name" value="GENERAL SECRETION PATHWAY PROTEIN G"/>
    <property type="match status" value="1"/>
</dbReference>
<gene>
    <name evidence="3" type="primary">xcpT_19</name>
    <name evidence="3" type="ORF">Fuma_03312</name>
</gene>
<dbReference type="InterPro" id="IPR012902">
    <property type="entry name" value="N_methyl_site"/>
</dbReference>
<dbReference type="KEGG" id="fmr:Fuma_03312"/>
<keyword evidence="1" id="KW-0472">Membrane</keyword>
<keyword evidence="1" id="KW-0812">Transmembrane</keyword>
<proteinExistence type="predicted"/>
<dbReference type="Gene3D" id="3.30.700.10">
    <property type="entry name" value="Glycoprotein, Type 4 Pilin"/>
    <property type="match status" value="1"/>
</dbReference>
<dbReference type="Pfam" id="PF07963">
    <property type="entry name" value="N_methyl"/>
    <property type="match status" value="1"/>
</dbReference>
<evidence type="ECO:0000313" key="3">
    <source>
        <dbReference type="EMBL" id="APZ93694.1"/>
    </source>
</evidence>
<sequence length="384" mass="42733">MRRRRSPKQGRRHCRNIENRYSRDNIRLTVFCQTRGRSSGRITVGSFRPTAHLEFRQRAEQAAESLRDFRYKQAARSGFTIIELLVVLAVIGILIALLLPAVQMARETARRAQCQNNLRQLGVAVHNFEATHRYYPSNGWGYLWMADPDRGTGPKQPGGWIYQLLPFVEGQTLQQIGAGLPDNQKRAALNKLSHTPMPLFTCPTRPAQITTALNTSLVFKNADVTGPVATTHYAINEGDYITDTPGGPETLVEGDDRAYDWTDVSKATGVSYLRSTVRPRDVTDGTSNTYLIGEKNVSSESYIDGSDDGFDQPMYSGVDLDIARWTTAPPLPDGLSPQYRRFGSAHPAGALFVFCDGSVRMVSFLIDVKVHQYTGSRSDGKTLK</sequence>
<organism evidence="3 4">
    <name type="scientific">Fuerstiella marisgermanici</name>
    <dbReference type="NCBI Taxonomy" id="1891926"/>
    <lineage>
        <taxon>Bacteria</taxon>
        <taxon>Pseudomonadati</taxon>
        <taxon>Planctomycetota</taxon>
        <taxon>Planctomycetia</taxon>
        <taxon>Planctomycetales</taxon>
        <taxon>Planctomycetaceae</taxon>
        <taxon>Fuerstiella</taxon>
    </lineage>
</organism>